<evidence type="ECO:0000259" key="10">
    <source>
        <dbReference type="Pfam" id="PF17120"/>
    </source>
</evidence>
<gene>
    <name evidence="12" type="primary">LOC100905174</name>
</gene>
<feature type="domain" description="WDR59/RTC1-like RING zinc finger" evidence="10">
    <location>
        <begin position="676"/>
        <end position="724"/>
    </location>
</feature>
<feature type="repeat" description="WD" evidence="8">
    <location>
        <begin position="100"/>
        <end position="140"/>
    </location>
</feature>
<keyword evidence="3" id="KW-0479">Metal-binding</keyword>
<dbReference type="GO" id="GO:1904263">
    <property type="term" value="P:positive regulation of TORC1 signaling"/>
    <property type="evidence" value="ECO:0007669"/>
    <property type="project" value="TreeGrafter"/>
</dbReference>
<name>A0AAJ7SE08_9ACAR</name>
<dbReference type="GO" id="GO:0034198">
    <property type="term" value="P:cellular response to amino acid starvation"/>
    <property type="evidence" value="ECO:0007669"/>
    <property type="project" value="TreeGrafter"/>
</dbReference>
<dbReference type="SMART" id="SM00320">
    <property type="entry name" value="WD40"/>
    <property type="match status" value="6"/>
</dbReference>
<feature type="compositionally biased region" description="Acidic residues" evidence="9">
    <location>
        <begin position="507"/>
        <end position="520"/>
    </location>
</feature>
<keyword evidence="6" id="KW-0862">Zinc</keyword>
<feature type="repeat" description="WD" evidence="8">
    <location>
        <begin position="64"/>
        <end position="96"/>
    </location>
</feature>
<evidence type="ECO:0000256" key="8">
    <source>
        <dbReference type="PROSITE-ProRule" id="PRU00221"/>
    </source>
</evidence>
<dbReference type="PROSITE" id="PS50082">
    <property type="entry name" value="WD_REPEATS_2"/>
    <property type="match status" value="3"/>
</dbReference>
<dbReference type="KEGG" id="goe:100905174"/>
<dbReference type="InterPro" id="IPR049566">
    <property type="entry name" value="WDR59_RTC1-like_RING_Znf"/>
</dbReference>
<keyword evidence="4" id="KW-0677">Repeat</keyword>
<sequence>MPFSTCALDGPANALALSRDSHLCAVAGRTVFKVFNIDEQDRISEKVNLRVGKNINLNYSCSDVVWNPDLETVLATAATNGAVVIWDLNKSTKCKQELVLAYHKRTVNRVVFQDANLLLSGSQDGTMKCFDLRRKEAICTYHSSGEHVRDIKFSPHEVNSFAAAQETGTVQIWDLRRNDRCIRQFTAHSGPVFTCDWHPVDNLLATGGRDRAIRIWNMQSAPNLTHSFSTIASVAHIRWRPNHHNQLASTSQVLEHKVNIWDLRRVHFAAYNFEEHKDVVTGCAFRSQGEILLSTGKDSMLILRSFEYAIQPATKANPVAHRFNAEDSIALAVWDKLKTGSTKRSTYNVGSNGRKGVPQSNTEDVQSACRSELTVFKDLGPVSISSDYHTSFLRLARSYRLFGAPFQELCEHNAKVAADAGMVQVSQTWKILRTLFPAQGELDLKRNDPVMQRSFNDEKAASQDEMSRHNSVTNSTRSRHPSLKDEEDVKSLLAASRDGGESTGGSESDDEEGDKDDDDFIDSEVYSEDEVEEAQEIHSSFYPQPRSKFLTVISLPVPPTKLEVDLGIIASMLRQCVDQGDVQSAVSMALVLGPRIKSAVRVEERSIWITSYLELLSHFELWNISNQVIVLSADIDCIGTMNQQSTLIYAACDICDRPLRGAPSAGFCVHCARFASRCSICDEVIKGLYVWCQGCSHGGHMDHLREWFSKHDQCPTGCGHICEKIVRESLPDSRKAGSS</sequence>
<dbReference type="GO" id="GO:0008270">
    <property type="term" value="F:zinc ion binding"/>
    <property type="evidence" value="ECO:0007669"/>
    <property type="project" value="UniProtKB-KW"/>
</dbReference>
<dbReference type="PANTHER" id="PTHR46200:SF1">
    <property type="entry name" value="GATOR COMPLEX PROTEIN WDR24"/>
    <property type="match status" value="1"/>
</dbReference>
<dbReference type="Gene3D" id="2.130.10.10">
    <property type="entry name" value="YVTN repeat-like/Quinoprotein amine dehydrogenase"/>
    <property type="match status" value="1"/>
</dbReference>
<dbReference type="GO" id="GO:0016239">
    <property type="term" value="P:positive regulation of macroautophagy"/>
    <property type="evidence" value="ECO:0007669"/>
    <property type="project" value="TreeGrafter"/>
</dbReference>
<protein>
    <recommendedName>
        <fullName evidence="7">GATOR2 complex protein WDR24</fullName>
    </recommendedName>
</protein>
<comment type="similarity">
    <text evidence="1">Belongs to the WD repeat WDR24 family.</text>
</comment>
<dbReference type="InterPro" id="IPR036322">
    <property type="entry name" value="WD40_repeat_dom_sf"/>
</dbReference>
<dbReference type="InterPro" id="IPR037590">
    <property type="entry name" value="WDR24"/>
</dbReference>
<dbReference type="InterPro" id="IPR015943">
    <property type="entry name" value="WD40/YVTN_repeat-like_dom_sf"/>
</dbReference>
<dbReference type="GeneID" id="100905174"/>
<feature type="region of interest" description="Disordered" evidence="9">
    <location>
        <begin position="457"/>
        <end position="520"/>
    </location>
</feature>
<evidence type="ECO:0000256" key="7">
    <source>
        <dbReference type="ARBA" id="ARBA00040269"/>
    </source>
</evidence>
<dbReference type="GO" id="GO:0005829">
    <property type="term" value="C:cytosol"/>
    <property type="evidence" value="ECO:0007669"/>
    <property type="project" value="TreeGrafter"/>
</dbReference>
<evidence type="ECO:0000256" key="5">
    <source>
        <dbReference type="ARBA" id="ARBA00022771"/>
    </source>
</evidence>
<evidence type="ECO:0000256" key="1">
    <source>
        <dbReference type="ARBA" id="ARBA00008134"/>
    </source>
</evidence>
<dbReference type="AlphaFoldDB" id="A0AAJ7SE08"/>
<dbReference type="GO" id="GO:0061700">
    <property type="term" value="C:GATOR2 complex"/>
    <property type="evidence" value="ECO:0007669"/>
    <property type="project" value="TreeGrafter"/>
</dbReference>
<dbReference type="GO" id="GO:0005774">
    <property type="term" value="C:vacuolar membrane"/>
    <property type="evidence" value="ECO:0007669"/>
    <property type="project" value="TreeGrafter"/>
</dbReference>
<evidence type="ECO:0000256" key="3">
    <source>
        <dbReference type="ARBA" id="ARBA00022723"/>
    </source>
</evidence>
<dbReference type="Pfam" id="PF00400">
    <property type="entry name" value="WD40"/>
    <property type="match status" value="3"/>
</dbReference>
<dbReference type="CDD" id="cd16693">
    <property type="entry name" value="mRING-H2-C3H3C2_WDR24"/>
    <property type="match status" value="1"/>
</dbReference>
<dbReference type="InterPro" id="IPR001680">
    <property type="entry name" value="WD40_rpt"/>
</dbReference>
<organism evidence="11 12">
    <name type="scientific">Galendromus occidentalis</name>
    <name type="common">western predatory mite</name>
    <dbReference type="NCBI Taxonomy" id="34638"/>
    <lineage>
        <taxon>Eukaryota</taxon>
        <taxon>Metazoa</taxon>
        <taxon>Ecdysozoa</taxon>
        <taxon>Arthropoda</taxon>
        <taxon>Chelicerata</taxon>
        <taxon>Arachnida</taxon>
        <taxon>Acari</taxon>
        <taxon>Parasitiformes</taxon>
        <taxon>Mesostigmata</taxon>
        <taxon>Gamasina</taxon>
        <taxon>Phytoseioidea</taxon>
        <taxon>Phytoseiidae</taxon>
        <taxon>Typhlodrominae</taxon>
        <taxon>Galendromus</taxon>
    </lineage>
</organism>
<dbReference type="SUPFAM" id="SSF50978">
    <property type="entry name" value="WD40 repeat-like"/>
    <property type="match status" value="1"/>
</dbReference>
<dbReference type="PROSITE" id="PS00678">
    <property type="entry name" value="WD_REPEATS_1"/>
    <property type="match status" value="1"/>
</dbReference>
<evidence type="ECO:0000256" key="4">
    <source>
        <dbReference type="ARBA" id="ARBA00022737"/>
    </source>
</evidence>
<feature type="compositionally biased region" description="Basic and acidic residues" evidence="9">
    <location>
        <begin position="457"/>
        <end position="468"/>
    </location>
</feature>
<dbReference type="CTD" id="84219"/>
<keyword evidence="2 8" id="KW-0853">WD repeat</keyword>
<evidence type="ECO:0000313" key="12">
    <source>
        <dbReference type="RefSeq" id="XP_028966356.1"/>
    </source>
</evidence>
<keyword evidence="11" id="KW-1185">Reference proteome</keyword>
<evidence type="ECO:0000256" key="6">
    <source>
        <dbReference type="ARBA" id="ARBA00022833"/>
    </source>
</evidence>
<dbReference type="InterPro" id="IPR019775">
    <property type="entry name" value="WD40_repeat_CS"/>
</dbReference>
<evidence type="ECO:0000256" key="2">
    <source>
        <dbReference type="ARBA" id="ARBA00022574"/>
    </source>
</evidence>
<dbReference type="Proteomes" id="UP000694867">
    <property type="component" value="Unplaced"/>
</dbReference>
<accession>A0AAJ7SE08</accession>
<keyword evidence="5" id="KW-0863">Zinc-finger</keyword>
<proteinExistence type="inferred from homology"/>
<dbReference type="PROSITE" id="PS50294">
    <property type="entry name" value="WD_REPEATS_REGION"/>
    <property type="match status" value="1"/>
</dbReference>
<dbReference type="RefSeq" id="XP_028966356.1">
    <property type="nucleotide sequence ID" value="XM_029110523.1"/>
</dbReference>
<evidence type="ECO:0000313" key="11">
    <source>
        <dbReference type="Proteomes" id="UP000694867"/>
    </source>
</evidence>
<evidence type="ECO:0000256" key="9">
    <source>
        <dbReference type="SAM" id="MobiDB-lite"/>
    </source>
</evidence>
<dbReference type="Pfam" id="PF17120">
    <property type="entry name" value="zf-RING_16"/>
    <property type="match status" value="1"/>
</dbReference>
<reference evidence="12" key="1">
    <citation type="submission" date="2025-08" db="UniProtKB">
        <authorList>
            <consortium name="RefSeq"/>
        </authorList>
    </citation>
    <scope>IDENTIFICATION</scope>
</reference>
<dbReference type="PANTHER" id="PTHR46200">
    <property type="entry name" value="GATOR COMPLEX PROTEIN WDR24"/>
    <property type="match status" value="1"/>
</dbReference>
<feature type="repeat" description="WD" evidence="8">
    <location>
        <begin position="185"/>
        <end position="226"/>
    </location>
</feature>